<evidence type="ECO:0000256" key="2">
    <source>
        <dbReference type="ARBA" id="ARBA00005228"/>
    </source>
</evidence>
<evidence type="ECO:0000256" key="6">
    <source>
        <dbReference type="ARBA" id="ARBA00022825"/>
    </source>
</evidence>
<evidence type="ECO:0000256" key="3">
    <source>
        <dbReference type="ARBA" id="ARBA00011897"/>
    </source>
</evidence>
<dbReference type="InterPro" id="IPR002470">
    <property type="entry name" value="Peptidase_S9A"/>
</dbReference>
<feature type="domain" description="Peptidase S9 prolyl oligopeptidase catalytic" evidence="7">
    <location>
        <begin position="487"/>
        <end position="702"/>
    </location>
</feature>
<name>A0A7V4U111_CALAY</name>
<evidence type="ECO:0000256" key="1">
    <source>
        <dbReference type="ARBA" id="ARBA00001070"/>
    </source>
</evidence>
<keyword evidence="4" id="KW-0645">Protease</keyword>
<dbReference type="Pfam" id="PF02897">
    <property type="entry name" value="Peptidase_S9_N"/>
    <property type="match status" value="1"/>
</dbReference>
<dbReference type="PANTHER" id="PTHR42881">
    <property type="entry name" value="PROLYL ENDOPEPTIDASE"/>
    <property type="match status" value="1"/>
</dbReference>
<comment type="caution">
    <text evidence="9">The sequence shown here is derived from an EMBL/GenBank/DDBJ whole genome shotgun (WGS) entry which is preliminary data.</text>
</comment>
<comment type="similarity">
    <text evidence="2">Belongs to the peptidase S9A family.</text>
</comment>
<dbReference type="InterPro" id="IPR023302">
    <property type="entry name" value="Pept_S9A_N"/>
</dbReference>
<gene>
    <name evidence="9" type="ORF">ENK44_10055</name>
</gene>
<dbReference type="InterPro" id="IPR029058">
    <property type="entry name" value="AB_hydrolase_fold"/>
</dbReference>
<dbReference type="SUPFAM" id="SSF53474">
    <property type="entry name" value="alpha/beta-Hydrolases"/>
    <property type="match status" value="1"/>
</dbReference>
<dbReference type="Gene3D" id="3.40.50.1820">
    <property type="entry name" value="alpha/beta hydrolase"/>
    <property type="match status" value="1"/>
</dbReference>
<dbReference type="FunFam" id="2.130.10.120:FF:000001">
    <property type="entry name" value="Prolyl endopeptidase"/>
    <property type="match status" value="1"/>
</dbReference>
<dbReference type="InterPro" id="IPR002471">
    <property type="entry name" value="Pept_S9_AS"/>
</dbReference>
<dbReference type="EMBL" id="DRQG01000093">
    <property type="protein sequence ID" value="HGY56036.1"/>
    <property type="molecule type" value="Genomic_DNA"/>
</dbReference>
<protein>
    <recommendedName>
        <fullName evidence="3">prolyl oligopeptidase</fullName>
        <ecNumber evidence="3">3.4.21.26</ecNumber>
    </recommendedName>
</protein>
<comment type="catalytic activity">
    <reaction evidence="1">
        <text>Hydrolysis of Pro-|-Xaa &gt;&gt; Ala-|-Xaa in oligopeptides.</text>
        <dbReference type="EC" id="3.4.21.26"/>
    </reaction>
</comment>
<keyword evidence="6" id="KW-0720">Serine protease</keyword>
<dbReference type="PROSITE" id="PS00708">
    <property type="entry name" value="PRO_ENDOPEP_SER"/>
    <property type="match status" value="1"/>
</dbReference>
<dbReference type="GO" id="GO:0070012">
    <property type="term" value="F:oligopeptidase activity"/>
    <property type="evidence" value="ECO:0007669"/>
    <property type="project" value="TreeGrafter"/>
</dbReference>
<evidence type="ECO:0000259" key="8">
    <source>
        <dbReference type="Pfam" id="PF02897"/>
    </source>
</evidence>
<reference evidence="9" key="1">
    <citation type="journal article" date="2020" name="mSystems">
        <title>Genome- and Community-Level Interaction Insights into Carbon Utilization and Element Cycling Functions of Hydrothermarchaeota in Hydrothermal Sediment.</title>
        <authorList>
            <person name="Zhou Z."/>
            <person name="Liu Y."/>
            <person name="Xu W."/>
            <person name="Pan J."/>
            <person name="Luo Z.H."/>
            <person name="Li M."/>
        </authorList>
    </citation>
    <scope>NUCLEOTIDE SEQUENCE [LARGE SCALE GENOMIC DNA]</scope>
    <source>
        <strain evidence="9">HyVt-577</strain>
    </source>
</reference>
<dbReference type="Proteomes" id="UP000885779">
    <property type="component" value="Unassembled WGS sequence"/>
</dbReference>
<dbReference type="InterPro" id="IPR051167">
    <property type="entry name" value="Prolyl_oligopep/macrocyclase"/>
</dbReference>
<dbReference type="FunFam" id="3.40.50.1820:FF:000005">
    <property type="entry name" value="Prolyl endopeptidase"/>
    <property type="match status" value="1"/>
</dbReference>
<dbReference type="InterPro" id="IPR001375">
    <property type="entry name" value="Peptidase_S9_cat"/>
</dbReference>
<dbReference type="GO" id="GO:0006508">
    <property type="term" value="P:proteolysis"/>
    <property type="evidence" value="ECO:0007669"/>
    <property type="project" value="UniProtKB-KW"/>
</dbReference>
<organism evidence="9">
    <name type="scientific">Caldithrix abyssi</name>
    <dbReference type="NCBI Taxonomy" id="187145"/>
    <lineage>
        <taxon>Bacteria</taxon>
        <taxon>Pseudomonadati</taxon>
        <taxon>Calditrichota</taxon>
        <taxon>Calditrichia</taxon>
        <taxon>Calditrichales</taxon>
        <taxon>Calditrichaceae</taxon>
        <taxon>Caldithrix</taxon>
    </lineage>
</organism>
<proteinExistence type="inferred from homology"/>
<dbReference type="Pfam" id="PF00326">
    <property type="entry name" value="Peptidase_S9"/>
    <property type="match status" value="1"/>
</dbReference>
<keyword evidence="5" id="KW-0378">Hydrolase</keyword>
<feature type="domain" description="Peptidase S9A N-terminal" evidence="8">
    <location>
        <begin position="27"/>
        <end position="429"/>
    </location>
</feature>
<accession>A0A7V4U111</accession>
<evidence type="ECO:0000259" key="7">
    <source>
        <dbReference type="Pfam" id="PF00326"/>
    </source>
</evidence>
<dbReference type="AlphaFoldDB" id="A0A7V4U111"/>
<dbReference type="GO" id="GO:0004252">
    <property type="term" value="F:serine-type endopeptidase activity"/>
    <property type="evidence" value="ECO:0007669"/>
    <property type="project" value="UniProtKB-EC"/>
</dbReference>
<dbReference type="EC" id="3.4.21.26" evidence="3"/>
<evidence type="ECO:0000313" key="9">
    <source>
        <dbReference type="EMBL" id="HGY56036.1"/>
    </source>
</evidence>
<dbReference type="PANTHER" id="PTHR42881:SF2">
    <property type="entry name" value="PROLYL ENDOPEPTIDASE"/>
    <property type="match status" value="1"/>
</dbReference>
<dbReference type="GO" id="GO:0005829">
    <property type="term" value="C:cytosol"/>
    <property type="evidence" value="ECO:0007669"/>
    <property type="project" value="TreeGrafter"/>
</dbReference>
<dbReference type="Gene3D" id="2.130.10.120">
    <property type="entry name" value="Prolyl oligopeptidase, N-terminal domain"/>
    <property type="match status" value="1"/>
</dbReference>
<dbReference type="SUPFAM" id="SSF50993">
    <property type="entry name" value="Peptidase/esterase 'gauge' domain"/>
    <property type="match status" value="1"/>
</dbReference>
<evidence type="ECO:0000256" key="5">
    <source>
        <dbReference type="ARBA" id="ARBA00022801"/>
    </source>
</evidence>
<sequence length="705" mass="80511">MKQLNLFVLLTVLLVLWSCGQKRLDYPAAKKVDVVDDYHGVKVADPYRWLEDADAEDTKAWVEAENKITFDFIRSSPVYEKTKERLTQLWNYEKYSAPFKKGKRYFFSKNDGLQNQNVFYMQSSLKAKPVVVIDPNTFSKDGTVALSGLALSEDGTLLAYGISRSGSDQQEYHIRNIDSGKDYDEVIQWCKFAGIAWKHDNSGFFYNRFPKPGTVAKEDENKFNRVYWHKLGTPQSQDKLVYKDDSNKELGFWPFITEDGTYLVLHVYSGTDPRNMIYYRKVNSKRPFTKLIDKLEAEYSFIYNDGPVFYFKTNLDAPKGKIVAIDIRKPARKQWREIIPENDDVLDFVTVIDHKLVTAYMHDVHHLLKVFDLKGQALGEIKLPAIGTVGGLSGKSDESEMFITFTSFLYPTTIFRYDFNDGQMEVFRQPKIDFNPDTYVTKQVFCQSKDGTRIPIFITHKKDLKLDGNNPTLLYGYGGFNISIRPRFSVSRLFWMEKGGVYAVANLRGGSEYGEEWHKAGMLANKQNVFDDFIAAAEWLIANNYTNNKKLAINGGSNGGLLTAACMLQRPDLFGAVVSQVPVIDMLRYHKFTVGHFWIPEYGNAEASAEDFKFLYAYSPLHNVKENVDYPPTLVTTADTDDRVAPLHAKKFVATLQAKYKGSNPILLRVETKAGHGAGKPTTKRIEETADIYTFLFKVFGMDRN</sequence>
<evidence type="ECO:0000256" key="4">
    <source>
        <dbReference type="ARBA" id="ARBA00022670"/>
    </source>
</evidence>
<dbReference type="PRINTS" id="PR00862">
    <property type="entry name" value="PROLIGOPTASE"/>
</dbReference>